<name>A0A3B6QAF0_WHEAT</name>
<dbReference type="PANTHER" id="PTHR31111:SF136">
    <property type="entry name" value="F-BOX ASSOCIATED DOMAIN-CONTAINING PROTEIN"/>
    <property type="match status" value="1"/>
</dbReference>
<feature type="compositionally biased region" description="Low complexity" evidence="1">
    <location>
        <begin position="16"/>
        <end position="29"/>
    </location>
</feature>
<dbReference type="STRING" id="4565.A0A3B6QAF0"/>
<dbReference type="SUPFAM" id="SSF50965">
    <property type="entry name" value="Galactose oxidase, central domain"/>
    <property type="match status" value="1"/>
</dbReference>
<dbReference type="Gramene" id="TraesCS6D02G066000.1">
    <property type="protein sequence ID" value="TraesCS6D02G066000.1.cds1"/>
    <property type="gene ID" value="TraesCS6D02G066000"/>
</dbReference>
<dbReference type="Gramene" id="TraesRN6D0100154200.1">
    <property type="protein sequence ID" value="TraesRN6D0100154200.1"/>
    <property type="gene ID" value="TraesRN6D0100154200"/>
</dbReference>
<evidence type="ECO:0000313" key="3">
    <source>
        <dbReference type="EnsemblPlants" id="TraesCS6D02G066000.1.cds1"/>
    </source>
</evidence>
<dbReference type="SMART" id="SM00256">
    <property type="entry name" value="FBOX"/>
    <property type="match status" value="1"/>
</dbReference>
<dbReference type="Gene3D" id="1.20.1280.50">
    <property type="match status" value="1"/>
</dbReference>
<dbReference type="InterPro" id="IPR036047">
    <property type="entry name" value="F-box-like_dom_sf"/>
</dbReference>
<accession>A0A3B6QAF0</accession>
<dbReference type="Gramene" id="TraesLACUn03G04468310.1">
    <property type="protein sequence ID" value="TraesLACUn03G04468310.1.CDS1"/>
    <property type="gene ID" value="TraesLACUn03G04468310"/>
</dbReference>
<dbReference type="EnsemblPlants" id="TraesCS6D02G066000.1">
    <property type="protein sequence ID" value="TraesCS6D02G066000.1.cds1"/>
    <property type="gene ID" value="TraesCS6D02G066000"/>
</dbReference>
<protein>
    <recommendedName>
        <fullName evidence="2">F-box domain-containing protein</fullName>
    </recommendedName>
</protein>
<dbReference type="Gramene" id="TraesCS6D03G0136900.1">
    <property type="protein sequence ID" value="TraesCS6D03G0136900.1.CDS1"/>
    <property type="gene ID" value="TraesCS6D03G0136900"/>
</dbReference>
<dbReference type="Gramene" id="TraesWEE_scaffold_024071_01G000200.1">
    <property type="protein sequence ID" value="TraesWEE_scaffold_024071_01G000200.1"/>
    <property type="gene ID" value="TraesWEE_scaffold_024071_01G000200"/>
</dbReference>
<evidence type="ECO:0000259" key="2">
    <source>
        <dbReference type="SMART" id="SM00256"/>
    </source>
</evidence>
<dbReference type="NCBIfam" id="TIGR01640">
    <property type="entry name" value="F_box_assoc_1"/>
    <property type="match status" value="1"/>
</dbReference>
<reference evidence="3" key="2">
    <citation type="submission" date="2018-10" db="UniProtKB">
        <authorList>
            <consortium name="EnsemblPlants"/>
        </authorList>
    </citation>
    <scope>IDENTIFICATION</scope>
</reference>
<dbReference type="InterPro" id="IPR013187">
    <property type="entry name" value="F-box-assoc_dom_typ3"/>
</dbReference>
<dbReference type="InterPro" id="IPR001810">
    <property type="entry name" value="F-box_dom"/>
</dbReference>
<dbReference type="OrthoDB" id="674743at2759"/>
<dbReference type="Pfam" id="PF00646">
    <property type="entry name" value="F-box"/>
    <property type="match status" value="1"/>
</dbReference>
<dbReference type="Pfam" id="PF08268">
    <property type="entry name" value="FBA_3"/>
    <property type="match status" value="1"/>
</dbReference>
<dbReference type="SMR" id="A0A3B6QAF0"/>
<dbReference type="Gramene" id="TraesCAD_scaffold_038859_01G000200.1">
    <property type="protein sequence ID" value="TraesCAD_scaffold_038859_01G000200.1"/>
    <property type="gene ID" value="TraesCAD_scaffold_038859_01G000200"/>
</dbReference>
<evidence type="ECO:0000313" key="4">
    <source>
        <dbReference type="Proteomes" id="UP000019116"/>
    </source>
</evidence>
<dbReference type="PANTHER" id="PTHR31111">
    <property type="entry name" value="BNAA05G37150D PROTEIN-RELATED"/>
    <property type="match status" value="1"/>
</dbReference>
<dbReference type="CDD" id="cd22157">
    <property type="entry name" value="F-box_AtFBW1-like"/>
    <property type="match status" value="1"/>
</dbReference>
<dbReference type="Gramene" id="TraesCLE_scaffold_194832_01G000100.1">
    <property type="protein sequence ID" value="TraesCLE_scaffold_194832_01G000100.1"/>
    <property type="gene ID" value="TraesCLE_scaffold_194832_01G000100"/>
</dbReference>
<dbReference type="AlphaFoldDB" id="A0A3B6QAF0"/>
<sequence length="379" mass="41734">MMPRHSPERHRHGSLSSPAATSKPAPAATGACAPLPEELIFDVLARVPVKSACRFRCASRAWHALISDQAFLAAHRSRHAEPLLVAITSSPDHAGGGRDLRLMDMDGNVVTVTKGAAGGLRLLSSSTDELVGVAEVSSSRVIDPATGKVLANSSPRQMFGFYIMFGFGHAIPSGEYKMVRLVNNQTFEVFTLGDNAGWRRSKLPPIRVNESSQVTANGVMYFMVSRKLDDDGLLRFDLESEEWMPAIKGPPITSSPEAWWNGTQSVRIAELNGILCVIQSEMQATSNHNCTNVWLRTDDSWIKAYSIPAAPSSYYYTPLMVTHDGGNLIFYCFFHGQGHLLRSYDPYTNTCTTLRRLDDSTEKVGLCSLHLDRFVLNKI</sequence>
<keyword evidence="4" id="KW-1185">Reference proteome</keyword>
<dbReference type="Gramene" id="TraesROB_scaffold_028038_01G000100.1">
    <property type="protein sequence ID" value="TraesROB_scaffold_028038_01G000100.1"/>
    <property type="gene ID" value="TraesROB_scaffold_028038_01G000100"/>
</dbReference>
<dbReference type="InterPro" id="IPR017451">
    <property type="entry name" value="F-box-assoc_interact_dom"/>
</dbReference>
<dbReference type="Proteomes" id="UP000019116">
    <property type="component" value="Chromosome 6D"/>
</dbReference>
<reference evidence="3" key="1">
    <citation type="submission" date="2018-08" db="EMBL/GenBank/DDBJ databases">
        <authorList>
            <person name="Rossello M."/>
        </authorList>
    </citation>
    <scope>NUCLEOTIDE SEQUENCE [LARGE SCALE GENOMIC DNA]</scope>
    <source>
        <strain evidence="3">cv. Chinese Spring</strain>
    </source>
</reference>
<evidence type="ECO:0000256" key="1">
    <source>
        <dbReference type="SAM" id="MobiDB-lite"/>
    </source>
</evidence>
<dbReference type="InterPro" id="IPR011043">
    <property type="entry name" value="Gal_Oxase/kelch_b-propeller"/>
</dbReference>
<dbReference type="Gramene" id="TraesPARA_EIv1.0_2207900.1">
    <property type="protein sequence ID" value="TraesPARA_EIv1.0_2207900.1.CDS1"/>
    <property type="gene ID" value="TraesPARA_EIv1.0_2207900"/>
</dbReference>
<dbReference type="SUPFAM" id="SSF81383">
    <property type="entry name" value="F-box domain"/>
    <property type="match status" value="1"/>
</dbReference>
<proteinExistence type="predicted"/>
<organism evidence="3">
    <name type="scientific">Triticum aestivum</name>
    <name type="common">Wheat</name>
    <dbReference type="NCBI Taxonomy" id="4565"/>
    <lineage>
        <taxon>Eukaryota</taxon>
        <taxon>Viridiplantae</taxon>
        <taxon>Streptophyta</taxon>
        <taxon>Embryophyta</taxon>
        <taxon>Tracheophyta</taxon>
        <taxon>Spermatophyta</taxon>
        <taxon>Magnoliopsida</taxon>
        <taxon>Liliopsida</taxon>
        <taxon>Poales</taxon>
        <taxon>Poaceae</taxon>
        <taxon>BOP clade</taxon>
        <taxon>Pooideae</taxon>
        <taxon>Triticodae</taxon>
        <taxon>Triticeae</taxon>
        <taxon>Triticinae</taxon>
        <taxon>Triticum</taxon>
    </lineage>
</organism>
<feature type="region of interest" description="Disordered" evidence="1">
    <location>
        <begin position="1"/>
        <end position="29"/>
    </location>
</feature>
<dbReference type="OMA" id="SSPMQMF"/>
<feature type="domain" description="F-box" evidence="2">
    <location>
        <begin position="35"/>
        <end position="75"/>
    </location>
</feature>